<dbReference type="AlphaFoldDB" id="A0A9D4AD22"/>
<protein>
    <submittedName>
        <fullName evidence="1">Uncharacterized protein</fullName>
    </submittedName>
</protein>
<dbReference type="CDD" id="cd09272">
    <property type="entry name" value="RNase_HI_RT_Ty1"/>
    <property type="match status" value="1"/>
</dbReference>
<reference evidence="1 2" key="1">
    <citation type="journal article" date="2021" name="Plant Biotechnol. J.">
        <title>Multi-omics assisted identification of the key and species-specific regulatory components of drought-tolerant mechanisms in Gossypium stocksii.</title>
        <authorList>
            <person name="Yu D."/>
            <person name="Ke L."/>
            <person name="Zhang D."/>
            <person name="Wu Y."/>
            <person name="Sun Y."/>
            <person name="Mei J."/>
            <person name="Sun J."/>
            <person name="Sun Y."/>
        </authorList>
    </citation>
    <scope>NUCLEOTIDE SEQUENCE [LARGE SCALE GENOMIC DNA]</scope>
    <source>
        <strain evidence="2">cv. E1</strain>
        <tissue evidence="1">Leaf</tissue>
    </source>
</reference>
<dbReference type="Proteomes" id="UP000828251">
    <property type="component" value="Unassembled WGS sequence"/>
</dbReference>
<organism evidence="1 2">
    <name type="scientific">Gossypium stocksii</name>
    <dbReference type="NCBI Taxonomy" id="47602"/>
    <lineage>
        <taxon>Eukaryota</taxon>
        <taxon>Viridiplantae</taxon>
        <taxon>Streptophyta</taxon>
        <taxon>Embryophyta</taxon>
        <taxon>Tracheophyta</taxon>
        <taxon>Spermatophyta</taxon>
        <taxon>Magnoliopsida</taxon>
        <taxon>eudicotyledons</taxon>
        <taxon>Gunneridae</taxon>
        <taxon>Pentapetalae</taxon>
        <taxon>rosids</taxon>
        <taxon>malvids</taxon>
        <taxon>Malvales</taxon>
        <taxon>Malvaceae</taxon>
        <taxon>Malvoideae</taxon>
        <taxon>Gossypium</taxon>
    </lineage>
</organism>
<gene>
    <name evidence="1" type="ORF">J1N35_011182</name>
</gene>
<keyword evidence="2" id="KW-1185">Reference proteome</keyword>
<sequence length="154" mass="17289">MFGALPTSFSPPPLVPRFPKSSMTCIRSRKLHKSSLMPMQIHLRPSLQVFSDQYQECSHTNELHISSIDPPTIWCDNSSTVAIAANPILHSKFKHVELDLFFVREKVASGSLVVGEVLACDQVVNIFTKPLLVSLFSQFRKLLRVLPIEKLGEC</sequence>
<evidence type="ECO:0000313" key="1">
    <source>
        <dbReference type="EMBL" id="KAH1107414.1"/>
    </source>
</evidence>
<comment type="caution">
    <text evidence="1">The sequence shown here is derived from an EMBL/GenBank/DDBJ whole genome shotgun (WGS) entry which is preliminary data.</text>
</comment>
<evidence type="ECO:0000313" key="2">
    <source>
        <dbReference type="Proteomes" id="UP000828251"/>
    </source>
</evidence>
<name>A0A9D4AD22_9ROSI</name>
<accession>A0A9D4AD22</accession>
<dbReference type="OrthoDB" id="1192411at2759"/>
<dbReference type="EMBL" id="JAIQCV010000004">
    <property type="protein sequence ID" value="KAH1107414.1"/>
    <property type="molecule type" value="Genomic_DNA"/>
</dbReference>
<proteinExistence type="predicted"/>